<feature type="transmembrane region" description="Helical" evidence="1">
    <location>
        <begin position="147"/>
        <end position="171"/>
    </location>
</feature>
<gene>
    <name evidence="2" type="ORF">ACFPN2_29080</name>
</gene>
<dbReference type="RefSeq" id="WP_380603235.1">
    <property type="nucleotide sequence ID" value="NZ_JBHSDU010000015.1"/>
</dbReference>
<feature type="transmembrane region" description="Helical" evidence="1">
    <location>
        <begin position="232"/>
        <end position="251"/>
    </location>
</feature>
<keyword evidence="1" id="KW-0812">Transmembrane</keyword>
<accession>A0ABV8T1Q5</accession>
<evidence type="ECO:0000313" key="3">
    <source>
        <dbReference type="Proteomes" id="UP001595904"/>
    </source>
</evidence>
<dbReference type="InterPro" id="IPR032809">
    <property type="entry name" value="Put_HupE_UreJ"/>
</dbReference>
<keyword evidence="3" id="KW-1185">Reference proteome</keyword>
<name>A0ABV8T1Q5_9GAMM</name>
<feature type="transmembrane region" description="Helical" evidence="1">
    <location>
        <begin position="287"/>
        <end position="306"/>
    </location>
</feature>
<reference evidence="3" key="1">
    <citation type="journal article" date="2019" name="Int. J. Syst. Evol. Microbiol.">
        <title>The Global Catalogue of Microorganisms (GCM) 10K type strain sequencing project: providing services to taxonomists for standard genome sequencing and annotation.</title>
        <authorList>
            <consortium name="The Broad Institute Genomics Platform"/>
            <consortium name="The Broad Institute Genome Sequencing Center for Infectious Disease"/>
            <person name="Wu L."/>
            <person name="Ma J."/>
        </authorList>
    </citation>
    <scope>NUCLEOTIDE SEQUENCE [LARGE SCALE GENOMIC DNA]</scope>
    <source>
        <strain evidence="3">CGMCC 1.10759</strain>
    </source>
</reference>
<comment type="caution">
    <text evidence="2">The sequence shown here is derived from an EMBL/GenBank/DDBJ whole genome shotgun (WGS) entry which is preliminary data.</text>
</comment>
<keyword evidence="1" id="KW-0472">Membrane</keyword>
<feature type="transmembrane region" description="Helical" evidence="1">
    <location>
        <begin position="207"/>
        <end position="225"/>
    </location>
</feature>
<organism evidence="2 3">
    <name type="scientific">Steroidobacter flavus</name>
    <dbReference type="NCBI Taxonomy" id="1842136"/>
    <lineage>
        <taxon>Bacteria</taxon>
        <taxon>Pseudomonadati</taxon>
        <taxon>Pseudomonadota</taxon>
        <taxon>Gammaproteobacteria</taxon>
        <taxon>Steroidobacterales</taxon>
        <taxon>Steroidobacteraceae</taxon>
        <taxon>Steroidobacter</taxon>
    </lineage>
</organism>
<proteinExistence type="predicted"/>
<dbReference type="Proteomes" id="UP001595904">
    <property type="component" value="Unassembled WGS sequence"/>
</dbReference>
<evidence type="ECO:0000256" key="1">
    <source>
        <dbReference type="SAM" id="Phobius"/>
    </source>
</evidence>
<feature type="transmembrane region" description="Helical" evidence="1">
    <location>
        <begin position="178"/>
        <end position="201"/>
    </location>
</feature>
<evidence type="ECO:0000313" key="2">
    <source>
        <dbReference type="EMBL" id="MFC4313167.1"/>
    </source>
</evidence>
<protein>
    <submittedName>
        <fullName evidence="2">HupE/UreJ family protein</fullName>
    </submittedName>
</protein>
<feature type="transmembrane region" description="Helical" evidence="1">
    <location>
        <begin position="318"/>
        <end position="343"/>
    </location>
</feature>
<dbReference type="EMBL" id="JBHSDU010000015">
    <property type="protein sequence ID" value="MFC4313167.1"/>
    <property type="molecule type" value="Genomic_DNA"/>
</dbReference>
<feature type="transmembrane region" description="Helical" evidence="1">
    <location>
        <begin position="257"/>
        <end position="275"/>
    </location>
</feature>
<sequence length="380" mass="40794">MSESHSSWQVSGNTVRVEMIVPELEAKRLSKTGTDLPAREEYSRYLGERVAVLADHEPCKRAAGPAALAAVPGFLRDELEFTCPDSKSLAIQSSVFFDVVPSHTNFARVQIGNQDFFEELLTNEHREAEITGGESHGTLQGAGLLKFIQMGIMHIFTGIDHMAFMLGLVLISRRVRDLLLVVTGFTLGHSLTLALAVTGVLRPDAQFIDALVALTIVLIGAENVGDSTHRPLPVAIGLGGLLFAMVIAKHLGVGITLPTTLLIGGGMFAAGYLMFAGQLRDAARVRLLITLVFGLIHGFGFAANLLEMRLPPERLTELLIGFNIGVEIGQLAVVLGALAVAALLVRVRLSMPRPLFTDIAAAVLIGQGLYWFLGRTVSLG</sequence>
<dbReference type="Pfam" id="PF13795">
    <property type="entry name" value="HupE_UreJ_2"/>
    <property type="match status" value="2"/>
</dbReference>
<keyword evidence="1" id="KW-1133">Transmembrane helix</keyword>
<feature type="transmembrane region" description="Helical" evidence="1">
    <location>
        <begin position="355"/>
        <end position="373"/>
    </location>
</feature>